<proteinExistence type="predicted"/>
<dbReference type="RefSeq" id="WP_341405834.1">
    <property type="nucleotide sequence ID" value="NZ_JBBUKT010000006.1"/>
</dbReference>
<reference evidence="1 2" key="1">
    <citation type="submission" date="2024-04" db="EMBL/GenBank/DDBJ databases">
        <title>Luteolibacter sp. isolated from soil.</title>
        <authorList>
            <person name="An J."/>
        </authorList>
    </citation>
    <scope>NUCLEOTIDE SEQUENCE [LARGE SCALE GENOMIC DNA]</scope>
    <source>
        <strain evidence="1 2">Y139</strain>
    </source>
</reference>
<sequence length="152" mass="16809">MAQRKAVLAVWNKAGRGKTETLKTVVEIIKKTFPNFIQLFPSSDGPLPSGDIVWVCKIEDLIIGVDSKGDPCTGLKERLIELLKKWNVDVIFCATRTSGETVAAVEHLVEVEGFEPVWTSTYQVDGRGAQKEANAVKARHIVDLMKQLGYLP</sequence>
<evidence type="ECO:0000313" key="1">
    <source>
        <dbReference type="EMBL" id="MEK7952076.1"/>
    </source>
</evidence>
<comment type="caution">
    <text evidence="1">The sequence shown here is derived from an EMBL/GenBank/DDBJ whole genome shotgun (WGS) entry which is preliminary data.</text>
</comment>
<dbReference type="EMBL" id="JBBUKT010000006">
    <property type="protein sequence ID" value="MEK7952076.1"/>
    <property type="molecule type" value="Genomic_DNA"/>
</dbReference>
<protein>
    <recommendedName>
        <fullName evidence="3">CobQ/CobB/MinD/ParA nucleotide binding domain-containing protein</fullName>
    </recommendedName>
</protein>
<keyword evidence="2" id="KW-1185">Reference proteome</keyword>
<evidence type="ECO:0000313" key="2">
    <source>
        <dbReference type="Proteomes" id="UP001371305"/>
    </source>
</evidence>
<evidence type="ECO:0008006" key="3">
    <source>
        <dbReference type="Google" id="ProtNLM"/>
    </source>
</evidence>
<dbReference type="Proteomes" id="UP001371305">
    <property type="component" value="Unassembled WGS sequence"/>
</dbReference>
<name>A0ABU9AWH0_9BACT</name>
<accession>A0ABU9AWH0</accession>
<gene>
    <name evidence="1" type="ORF">WKV53_16300</name>
</gene>
<organism evidence="1 2">
    <name type="scientific">Luteolibacter soli</name>
    <dbReference type="NCBI Taxonomy" id="3135280"/>
    <lineage>
        <taxon>Bacteria</taxon>
        <taxon>Pseudomonadati</taxon>
        <taxon>Verrucomicrobiota</taxon>
        <taxon>Verrucomicrobiia</taxon>
        <taxon>Verrucomicrobiales</taxon>
        <taxon>Verrucomicrobiaceae</taxon>
        <taxon>Luteolibacter</taxon>
    </lineage>
</organism>